<keyword evidence="3 11" id="KW-0378">Hydrolase</keyword>
<evidence type="ECO:0000256" key="9">
    <source>
        <dbReference type="ARBA" id="ARBA00034808"/>
    </source>
</evidence>
<evidence type="ECO:0000256" key="12">
    <source>
        <dbReference type="SAM" id="MobiDB-lite"/>
    </source>
</evidence>
<evidence type="ECO:0000256" key="6">
    <source>
        <dbReference type="ARBA" id="ARBA00023125"/>
    </source>
</evidence>
<dbReference type="PROSITE" id="PS51198">
    <property type="entry name" value="UVRD_HELICASE_ATP_BIND"/>
    <property type="match status" value="1"/>
</dbReference>
<dbReference type="InterPro" id="IPR013986">
    <property type="entry name" value="DExx_box_DNA_helicase_dom_sf"/>
</dbReference>
<evidence type="ECO:0000256" key="3">
    <source>
        <dbReference type="ARBA" id="ARBA00022801"/>
    </source>
</evidence>
<dbReference type="InterPro" id="IPR000212">
    <property type="entry name" value="DNA_helicase_UvrD/REP"/>
</dbReference>
<organism evidence="15 16">
    <name type="scientific">Phycomyces blakesleeanus (strain ATCC 8743b / DSM 1359 / FGSC 10004 / NBRC 33097 / NRRL 1555)</name>
    <dbReference type="NCBI Taxonomy" id="763407"/>
    <lineage>
        <taxon>Eukaryota</taxon>
        <taxon>Fungi</taxon>
        <taxon>Fungi incertae sedis</taxon>
        <taxon>Mucoromycota</taxon>
        <taxon>Mucoromycotina</taxon>
        <taxon>Mucoromycetes</taxon>
        <taxon>Mucorales</taxon>
        <taxon>Phycomycetaceae</taxon>
        <taxon>Phycomyces</taxon>
    </lineage>
</organism>
<sequence length="902" mass="101906">MGELDFLNQLVEIQYNAATSNSETLQILAVPGSGKTRVLTSRIAWLIIANELEPRSIVAVTFTNKAAKEMKERLCSEALLGSKRTEELMIGTFHSVCSRLIRKYPHYCGLKGNFMIANPEKSRDIINKIIYTLRLAKVEGSNKPDVYFNEISKARNKGLDVKKYADLHSSSPNKQNTINVFRAYEKELLRLNYVDFDSLMVIGRDLLVRHPELMNGTEHILVDEFQDTNTIQYQILKAMAYGRKKVTVVGDPDQSVFGWRDGDPANFAKMHDDFSGINVIHMSISFRSSGSIIEAAGSVVRIDPSRDSRSCRTDNLVGMPVKVLVADDGEGEADMVARQIIRVRDESKGLFDYNDFAVLVRTNYLTRNFEQAFMLANIPCVVVGGPQFVERAEVKDILGYLIFCFNPEDFLSFEKIVNVPNRGINDATIQYLRGRCLEDGINVIDVIKMITGRTPGPPPRFYLSTKVKSSLTELLYLFEDIKQQLDTKTPLPEIFSIILDLTDYREYLRKEFAESFVSRWENVGELVTYASVYISELSTRAISPDQDPIIGFLEAVALGPEQLEPNEVMKGKVTISTLHNSKGLEWPCVFVAACEEGVIPHSRVDSKMEESRLLYVGMTRAKCLLYCSYARTRMGWSNVIRKYPSSFLTDLIRREGSKIITPIDVEMLEGYSKLLKRPLLENDAVEESHAILSYPATQEYSQMSLCTQSSLSLSTQQNKSIIQHTSAMIPEDPFSTLELSFHEIEMILDAPDSPIPSPTHDSVNTLLEKRLQDDAEESHEENSSYNNSSSRSSSNSNNNDNNNNNNQKRLKISDDIPKISPELTTILKECIIRCVKEAGNTRHVFVVGHMGSIVKNELKKDGIYIPYEDICVEVKELLESLVDSGDMIYTRHKKNEKYTIAE</sequence>
<evidence type="ECO:0000259" key="13">
    <source>
        <dbReference type="PROSITE" id="PS51198"/>
    </source>
</evidence>
<dbReference type="VEuPathDB" id="FungiDB:PHYBLDRAFT_167328"/>
<dbReference type="GO" id="GO:0000725">
    <property type="term" value="P:recombinational repair"/>
    <property type="evidence" value="ECO:0007669"/>
    <property type="project" value="TreeGrafter"/>
</dbReference>
<dbReference type="GO" id="GO:0003677">
    <property type="term" value="F:DNA binding"/>
    <property type="evidence" value="ECO:0007669"/>
    <property type="project" value="UniProtKB-KW"/>
</dbReference>
<accession>A0A163APY4</accession>
<feature type="domain" description="UvrD-like helicase C-terminal" evidence="14">
    <location>
        <begin position="290"/>
        <end position="583"/>
    </location>
</feature>
<evidence type="ECO:0000256" key="5">
    <source>
        <dbReference type="ARBA" id="ARBA00022840"/>
    </source>
</evidence>
<evidence type="ECO:0000256" key="11">
    <source>
        <dbReference type="PROSITE-ProRule" id="PRU00560"/>
    </source>
</evidence>
<dbReference type="GeneID" id="28996532"/>
<evidence type="ECO:0000256" key="2">
    <source>
        <dbReference type="ARBA" id="ARBA00022741"/>
    </source>
</evidence>
<evidence type="ECO:0000256" key="8">
    <source>
        <dbReference type="ARBA" id="ARBA00034617"/>
    </source>
</evidence>
<dbReference type="GO" id="GO:0043138">
    <property type="term" value="F:3'-5' DNA helicase activity"/>
    <property type="evidence" value="ECO:0007669"/>
    <property type="project" value="UniProtKB-EC"/>
</dbReference>
<evidence type="ECO:0000256" key="7">
    <source>
        <dbReference type="ARBA" id="ARBA00023235"/>
    </source>
</evidence>
<dbReference type="GO" id="GO:0016787">
    <property type="term" value="F:hydrolase activity"/>
    <property type="evidence" value="ECO:0007669"/>
    <property type="project" value="UniProtKB-UniRule"/>
</dbReference>
<protein>
    <recommendedName>
        <fullName evidence="9">DNA 3'-5' helicase</fullName>
        <ecNumber evidence="9">5.6.2.4</ecNumber>
    </recommendedName>
</protein>
<dbReference type="EMBL" id="KV440978">
    <property type="protein sequence ID" value="OAD75001.1"/>
    <property type="molecule type" value="Genomic_DNA"/>
</dbReference>
<evidence type="ECO:0000313" key="15">
    <source>
        <dbReference type="EMBL" id="OAD75001.1"/>
    </source>
</evidence>
<dbReference type="InterPro" id="IPR027417">
    <property type="entry name" value="P-loop_NTPase"/>
</dbReference>
<evidence type="ECO:0000259" key="14">
    <source>
        <dbReference type="PROSITE" id="PS51217"/>
    </source>
</evidence>
<dbReference type="GO" id="GO:0005524">
    <property type="term" value="F:ATP binding"/>
    <property type="evidence" value="ECO:0007669"/>
    <property type="project" value="UniProtKB-UniRule"/>
</dbReference>
<dbReference type="FunCoup" id="A0A163APY4">
    <property type="interactions" value="341"/>
</dbReference>
<keyword evidence="5 11" id="KW-0067">ATP-binding</keyword>
<dbReference type="AlphaFoldDB" id="A0A163APY4"/>
<feature type="compositionally biased region" description="Low complexity" evidence="12">
    <location>
        <begin position="783"/>
        <end position="806"/>
    </location>
</feature>
<keyword evidence="16" id="KW-1185">Reference proteome</keyword>
<feature type="binding site" evidence="11">
    <location>
        <begin position="29"/>
        <end position="36"/>
    </location>
    <ligand>
        <name>ATP</name>
        <dbReference type="ChEBI" id="CHEBI:30616"/>
    </ligand>
</feature>
<comment type="catalytic activity">
    <reaction evidence="10">
        <text>ATP + H2O = ADP + phosphate + H(+)</text>
        <dbReference type="Rhea" id="RHEA:13065"/>
        <dbReference type="ChEBI" id="CHEBI:15377"/>
        <dbReference type="ChEBI" id="CHEBI:15378"/>
        <dbReference type="ChEBI" id="CHEBI:30616"/>
        <dbReference type="ChEBI" id="CHEBI:43474"/>
        <dbReference type="ChEBI" id="CHEBI:456216"/>
        <dbReference type="EC" id="5.6.2.4"/>
    </reaction>
</comment>
<dbReference type="Proteomes" id="UP000077315">
    <property type="component" value="Unassembled WGS sequence"/>
</dbReference>
<dbReference type="Gene3D" id="1.10.486.10">
    <property type="entry name" value="PCRA, domain 4"/>
    <property type="match status" value="1"/>
</dbReference>
<dbReference type="OrthoDB" id="1470711at2759"/>
<keyword evidence="4 11" id="KW-0347">Helicase</keyword>
<reference evidence="16" key="1">
    <citation type="submission" date="2015-06" db="EMBL/GenBank/DDBJ databases">
        <title>Expansion of signal transduction pathways in fungi by whole-genome duplication.</title>
        <authorList>
            <consortium name="DOE Joint Genome Institute"/>
            <person name="Corrochano L.M."/>
            <person name="Kuo A."/>
            <person name="Marcet-Houben M."/>
            <person name="Polaino S."/>
            <person name="Salamov A."/>
            <person name="Villalobos J.M."/>
            <person name="Alvarez M.I."/>
            <person name="Avalos J."/>
            <person name="Benito E.P."/>
            <person name="Benoit I."/>
            <person name="Burger G."/>
            <person name="Camino L.P."/>
            <person name="Canovas D."/>
            <person name="Cerda-Olmedo E."/>
            <person name="Cheng J.-F."/>
            <person name="Dominguez A."/>
            <person name="Elias M."/>
            <person name="Eslava A.P."/>
            <person name="Glaser F."/>
            <person name="Grimwood J."/>
            <person name="Gutierrez G."/>
            <person name="Heitman J."/>
            <person name="Henrissat B."/>
            <person name="Iturriaga E.A."/>
            <person name="Lang B.F."/>
            <person name="Lavin J.L."/>
            <person name="Lee S."/>
            <person name="Li W."/>
            <person name="Lindquist E."/>
            <person name="Lopez-Garcia S."/>
            <person name="Luque E.M."/>
            <person name="Marcos A.T."/>
            <person name="Martin J."/>
            <person name="McCluskey K."/>
            <person name="Medina H.R."/>
            <person name="Miralles-Duran A."/>
            <person name="Miyazaki A."/>
            <person name="Munoz-Torres E."/>
            <person name="Oguiza J.A."/>
            <person name="Ohm R."/>
            <person name="Olmedo M."/>
            <person name="Orejas M."/>
            <person name="Ortiz-Castellanos L."/>
            <person name="Pisabarro A.G."/>
            <person name="Rodriguez-Romero J."/>
            <person name="Ruiz-Herrera J."/>
            <person name="Ruiz-Vazquez R."/>
            <person name="Sanz C."/>
            <person name="Schackwitz W."/>
            <person name="Schmutz J."/>
            <person name="Shahriari M."/>
            <person name="Shelest E."/>
            <person name="Silva-Franco F."/>
            <person name="Soanes D."/>
            <person name="Syed K."/>
            <person name="Tagua V.G."/>
            <person name="Talbot N.J."/>
            <person name="Thon M."/>
            <person name="De vries R.P."/>
            <person name="Wiebenga A."/>
            <person name="Yadav J.S."/>
            <person name="Braun E.L."/>
            <person name="Baker S."/>
            <person name="Garre V."/>
            <person name="Horwitz B."/>
            <person name="Torres-Martinez S."/>
            <person name="Idnurm A."/>
            <person name="Herrera-Estrella A."/>
            <person name="Gabaldon T."/>
            <person name="Grigoriev I.V."/>
        </authorList>
    </citation>
    <scope>NUCLEOTIDE SEQUENCE [LARGE SCALE GENOMIC DNA]</scope>
    <source>
        <strain evidence="16">NRRL 1555(-)</strain>
    </source>
</reference>
<evidence type="ECO:0000256" key="10">
    <source>
        <dbReference type="ARBA" id="ARBA00048988"/>
    </source>
</evidence>
<dbReference type="CDD" id="cd17932">
    <property type="entry name" value="DEXQc_UvrD"/>
    <property type="match status" value="1"/>
</dbReference>
<dbReference type="PANTHER" id="PTHR11070">
    <property type="entry name" value="UVRD / RECB / PCRA DNA HELICASE FAMILY MEMBER"/>
    <property type="match status" value="1"/>
</dbReference>
<dbReference type="Pfam" id="PF00580">
    <property type="entry name" value="UvrD-helicase"/>
    <property type="match status" value="1"/>
</dbReference>
<comment type="similarity">
    <text evidence="1">Belongs to the helicase family. UvrD subfamily.</text>
</comment>
<evidence type="ECO:0000256" key="1">
    <source>
        <dbReference type="ARBA" id="ARBA00009922"/>
    </source>
</evidence>
<keyword evidence="6" id="KW-0238">DNA-binding</keyword>
<proteinExistence type="inferred from homology"/>
<dbReference type="PANTHER" id="PTHR11070:SF2">
    <property type="entry name" value="ATP-DEPENDENT DNA HELICASE SRS2"/>
    <property type="match status" value="1"/>
</dbReference>
<dbReference type="InterPro" id="IPR014016">
    <property type="entry name" value="UvrD-like_ATP-bd"/>
</dbReference>
<keyword evidence="7" id="KW-0413">Isomerase</keyword>
<feature type="region of interest" description="Disordered" evidence="12">
    <location>
        <begin position="772"/>
        <end position="813"/>
    </location>
</feature>
<comment type="catalytic activity">
    <reaction evidence="8">
        <text>Couples ATP hydrolysis with the unwinding of duplex DNA by translocating in the 3'-5' direction.</text>
        <dbReference type="EC" id="5.6.2.4"/>
    </reaction>
</comment>
<keyword evidence="2 11" id="KW-0547">Nucleotide-binding</keyword>
<evidence type="ECO:0000313" key="16">
    <source>
        <dbReference type="Proteomes" id="UP000077315"/>
    </source>
</evidence>
<dbReference type="Gene3D" id="1.10.10.160">
    <property type="match status" value="1"/>
</dbReference>
<dbReference type="PROSITE" id="PS51217">
    <property type="entry name" value="UVRD_HELICASE_CTER"/>
    <property type="match status" value="1"/>
</dbReference>
<feature type="domain" description="UvrD-like helicase ATP-binding" evidence="13">
    <location>
        <begin position="8"/>
        <end position="289"/>
    </location>
</feature>
<gene>
    <name evidence="15" type="ORF">PHYBLDRAFT_167328</name>
</gene>
<dbReference type="RefSeq" id="XP_018293041.1">
    <property type="nucleotide sequence ID" value="XM_018435626.1"/>
</dbReference>
<dbReference type="Gene3D" id="3.40.50.300">
    <property type="entry name" value="P-loop containing nucleotide triphosphate hydrolases"/>
    <property type="match status" value="2"/>
</dbReference>
<dbReference type="InParanoid" id="A0A163APY4"/>
<dbReference type="InterPro" id="IPR014017">
    <property type="entry name" value="DNA_helicase_UvrD-like_C"/>
</dbReference>
<name>A0A163APY4_PHYB8</name>
<evidence type="ECO:0000256" key="4">
    <source>
        <dbReference type="ARBA" id="ARBA00022806"/>
    </source>
</evidence>
<dbReference type="EC" id="5.6.2.4" evidence="9"/>
<dbReference type="GO" id="GO:0005634">
    <property type="term" value="C:nucleus"/>
    <property type="evidence" value="ECO:0007669"/>
    <property type="project" value="TreeGrafter"/>
</dbReference>
<dbReference type="STRING" id="763407.A0A163APY4"/>
<dbReference type="SUPFAM" id="SSF52540">
    <property type="entry name" value="P-loop containing nucleoside triphosphate hydrolases"/>
    <property type="match status" value="1"/>
</dbReference>
<dbReference type="Pfam" id="PF13361">
    <property type="entry name" value="UvrD_C"/>
    <property type="match status" value="1"/>
</dbReference>